<keyword evidence="3" id="KW-0285">Flavoprotein</keyword>
<keyword evidence="10" id="KW-1185">Reference proteome</keyword>
<dbReference type="InterPro" id="IPR004099">
    <property type="entry name" value="Pyr_nucl-diS_OxRdtase_dimer"/>
</dbReference>
<evidence type="ECO:0000256" key="6">
    <source>
        <dbReference type="ARBA" id="ARBA00023284"/>
    </source>
</evidence>
<dbReference type="EC" id="1.8.1.14" evidence="9"/>
<dbReference type="InterPro" id="IPR023753">
    <property type="entry name" value="FAD/NAD-binding_dom"/>
</dbReference>
<dbReference type="eggNOG" id="COG0446">
    <property type="taxonomic scope" value="Bacteria"/>
</dbReference>
<comment type="similarity">
    <text evidence="2">Belongs to the class-III pyridine nucleotide-disulfide oxidoreductase family.</text>
</comment>
<dbReference type="PRINTS" id="PR00368">
    <property type="entry name" value="FADPNR"/>
</dbReference>
<evidence type="ECO:0000256" key="4">
    <source>
        <dbReference type="ARBA" id="ARBA00022827"/>
    </source>
</evidence>
<evidence type="ECO:0000313" key="9">
    <source>
        <dbReference type="EMBL" id="AEB11270.1"/>
    </source>
</evidence>
<evidence type="ECO:0000256" key="3">
    <source>
        <dbReference type="ARBA" id="ARBA00022630"/>
    </source>
</evidence>
<dbReference type="SUPFAM" id="SSF55424">
    <property type="entry name" value="FAD/NAD-linked reductases, dimerisation (C-terminal) domain"/>
    <property type="match status" value="1"/>
</dbReference>
<organism evidence="9 10">
    <name type="scientific">Marinithermus hydrothermalis (strain DSM 14884 / JCM 11576 / T1)</name>
    <dbReference type="NCBI Taxonomy" id="869210"/>
    <lineage>
        <taxon>Bacteria</taxon>
        <taxon>Thermotogati</taxon>
        <taxon>Deinococcota</taxon>
        <taxon>Deinococci</taxon>
        <taxon>Thermales</taxon>
        <taxon>Thermaceae</taxon>
        <taxon>Marinithermus</taxon>
    </lineage>
</organism>
<dbReference type="KEGG" id="mhd:Marky_0518"/>
<dbReference type="OrthoDB" id="9807946at2"/>
<evidence type="ECO:0000256" key="2">
    <source>
        <dbReference type="ARBA" id="ARBA00009130"/>
    </source>
</evidence>
<sequence length="460" mass="48322">MSRLVIIGGVAAGMSAAAKAKRTNPDLEITVFEKSPHVSYGACGLPYFLAGRIPRAEALIARTPEAFKQQGIAVLTRHEVTAVDLEGRRVQVHDHAEGRTFWHPFDHLLLATGATPIRPPIPGAHQEGVHVLRTLEDGLALHAALETARSTVIVGAGYIGLELAEAFRARGKAVTLIEAQPRVLPQADPEVSPLVEAELERHGVEVLTGTTVTAFTGQGRLEAVETSAGTVPADLAVLAVGVRPNVALAEAMGLELGPTGAVRVDAQLRTSHPGVWAAGDVAESRHRVTGEAYWLPLGDVANKHGRVAGSVIAGQPAAFAGVVGTTVTKVFELAVATTGLSEAAARSRGYPVATVWIQAKDRAHYYPDARPLYVKLIYRSDTGALLGGQLVGRGDAVLRVDALAALLHQGGTVEDLAALDLAYAPPFSPVWDPLLVAAGQAQKQRLPRRTGEGAPTREGA</sequence>
<evidence type="ECO:0000259" key="7">
    <source>
        <dbReference type="Pfam" id="PF02852"/>
    </source>
</evidence>
<protein>
    <submittedName>
        <fullName evidence="9">CoA-disulfide reductase</fullName>
        <ecNumber evidence="9">1.8.1.14</ecNumber>
    </submittedName>
</protein>
<dbReference type="Pfam" id="PF07992">
    <property type="entry name" value="Pyr_redox_2"/>
    <property type="match status" value="1"/>
</dbReference>
<keyword evidence="5 9" id="KW-0560">Oxidoreductase</keyword>
<dbReference type="RefSeq" id="WP_013703323.1">
    <property type="nucleotide sequence ID" value="NC_015387.1"/>
</dbReference>
<dbReference type="PANTHER" id="PTHR43429">
    <property type="entry name" value="PYRIDINE NUCLEOTIDE-DISULFIDE OXIDOREDUCTASE DOMAIN-CONTAINING"/>
    <property type="match status" value="1"/>
</dbReference>
<dbReference type="PRINTS" id="PR00411">
    <property type="entry name" value="PNDRDTASEI"/>
</dbReference>
<name>F2NM13_MARHT</name>
<keyword evidence="4" id="KW-0274">FAD</keyword>
<evidence type="ECO:0000259" key="8">
    <source>
        <dbReference type="Pfam" id="PF07992"/>
    </source>
</evidence>
<reference evidence="9 10" key="1">
    <citation type="journal article" date="2012" name="Stand. Genomic Sci.">
        <title>Complete genome sequence of the aerobic, heterotroph Marinithermus hydrothermalis type strain (T1(T)) from a deep-sea hydrothermal vent chimney.</title>
        <authorList>
            <person name="Copeland A."/>
            <person name="Gu W."/>
            <person name="Yasawong M."/>
            <person name="Lapidus A."/>
            <person name="Lucas S."/>
            <person name="Deshpande S."/>
            <person name="Pagani I."/>
            <person name="Tapia R."/>
            <person name="Cheng J.F."/>
            <person name="Goodwin L.A."/>
            <person name="Pitluck S."/>
            <person name="Liolios K."/>
            <person name="Ivanova N."/>
            <person name="Mavromatis K."/>
            <person name="Mikhailova N."/>
            <person name="Pati A."/>
            <person name="Chen A."/>
            <person name="Palaniappan K."/>
            <person name="Land M."/>
            <person name="Pan C."/>
            <person name="Brambilla E.M."/>
            <person name="Rohde M."/>
            <person name="Tindall B.J."/>
            <person name="Sikorski J."/>
            <person name="Goker M."/>
            <person name="Detter J.C."/>
            <person name="Bristow J."/>
            <person name="Eisen J.A."/>
            <person name="Markowitz V."/>
            <person name="Hugenholtz P."/>
            <person name="Kyrpides N.C."/>
            <person name="Klenk H.P."/>
            <person name="Woyke T."/>
        </authorList>
    </citation>
    <scope>NUCLEOTIDE SEQUENCE [LARGE SCALE GENOMIC DNA]</scope>
    <source>
        <strain evidence="10">DSM 14884 / JCM 11576 / T1</strain>
    </source>
</reference>
<dbReference type="EMBL" id="CP002630">
    <property type="protein sequence ID" value="AEB11270.1"/>
    <property type="molecule type" value="Genomic_DNA"/>
</dbReference>
<dbReference type="SUPFAM" id="SSF51905">
    <property type="entry name" value="FAD/NAD(P)-binding domain"/>
    <property type="match status" value="2"/>
</dbReference>
<comment type="cofactor">
    <cofactor evidence="1">
        <name>FAD</name>
        <dbReference type="ChEBI" id="CHEBI:57692"/>
    </cofactor>
</comment>
<keyword evidence="6" id="KW-0676">Redox-active center</keyword>
<accession>F2NM13</accession>
<evidence type="ECO:0000313" key="10">
    <source>
        <dbReference type="Proteomes" id="UP000007030"/>
    </source>
</evidence>
<dbReference type="AlphaFoldDB" id="F2NM13"/>
<feature type="domain" description="FAD/NAD(P)-binding" evidence="8">
    <location>
        <begin position="3"/>
        <end position="285"/>
    </location>
</feature>
<dbReference type="Pfam" id="PF02852">
    <property type="entry name" value="Pyr_redox_dim"/>
    <property type="match status" value="1"/>
</dbReference>
<evidence type="ECO:0000256" key="5">
    <source>
        <dbReference type="ARBA" id="ARBA00023002"/>
    </source>
</evidence>
<feature type="domain" description="Pyridine nucleotide-disulphide oxidoreductase dimerisation" evidence="7">
    <location>
        <begin position="328"/>
        <end position="430"/>
    </location>
</feature>
<dbReference type="InterPro" id="IPR036188">
    <property type="entry name" value="FAD/NAD-bd_sf"/>
</dbReference>
<dbReference type="InterPro" id="IPR016156">
    <property type="entry name" value="FAD/NAD-linked_Rdtase_dimer_sf"/>
</dbReference>
<dbReference type="HOGENOM" id="CLU_003291_1_2_0"/>
<proteinExistence type="inferred from homology"/>
<dbReference type="GO" id="GO:0050451">
    <property type="term" value="F:CoA-disulfide reductase (NADPH) activity"/>
    <property type="evidence" value="ECO:0007669"/>
    <property type="project" value="UniProtKB-EC"/>
</dbReference>
<gene>
    <name evidence="9" type="ordered locus">Marky_0518</name>
</gene>
<dbReference type="PANTHER" id="PTHR43429:SF1">
    <property type="entry name" value="NAD(P)H SULFUR OXIDOREDUCTASE (COA-DEPENDENT)"/>
    <property type="match status" value="1"/>
</dbReference>
<evidence type="ECO:0000256" key="1">
    <source>
        <dbReference type="ARBA" id="ARBA00001974"/>
    </source>
</evidence>
<dbReference type="Gene3D" id="3.50.50.60">
    <property type="entry name" value="FAD/NAD(P)-binding domain"/>
    <property type="match status" value="2"/>
</dbReference>
<dbReference type="STRING" id="869210.Marky_0518"/>
<dbReference type="Proteomes" id="UP000007030">
    <property type="component" value="Chromosome"/>
</dbReference>
<dbReference type="InterPro" id="IPR050260">
    <property type="entry name" value="FAD-bd_OxRdtase"/>
</dbReference>